<evidence type="ECO:0000313" key="18">
    <source>
        <dbReference type="Proteomes" id="UP000484547"/>
    </source>
</evidence>
<dbReference type="EMBL" id="WNBW01000001">
    <property type="protein sequence ID" value="MTU03368.1"/>
    <property type="molecule type" value="Genomic_DNA"/>
</dbReference>
<keyword evidence="9 12" id="KW-0238">DNA-binding</keyword>
<dbReference type="Pfam" id="PF00270">
    <property type="entry name" value="DEAD"/>
    <property type="match status" value="1"/>
</dbReference>
<feature type="binding site" evidence="12">
    <location>
        <position position="470"/>
    </location>
    <ligand>
        <name>Zn(2+)</name>
        <dbReference type="ChEBI" id="CHEBI:29105"/>
        <label>2</label>
    </ligand>
</feature>
<keyword evidence="7 12" id="KW-0862">Zinc</keyword>
<dbReference type="FunFam" id="3.40.50.300:FF:000489">
    <property type="entry name" value="Primosome assembly protein PriA"/>
    <property type="match status" value="1"/>
</dbReference>
<dbReference type="PANTHER" id="PTHR30580">
    <property type="entry name" value="PRIMOSOMAL PROTEIN N"/>
    <property type="match status" value="1"/>
</dbReference>
<feature type="binding site" evidence="12">
    <location>
        <position position="488"/>
    </location>
    <ligand>
        <name>Zn(2+)</name>
        <dbReference type="ChEBI" id="CHEBI:29105"/>
        <label>2</label>
    </ligand>
</feature>
<evidence type="ECO:0000256" key="10">
    <source>
        <dbReference type="ARBA" id="ARBA00023235"/>
    </source>
</evidence>
<reference evidence="17 18" key="1">
    <citation type="journal article" date="2019" name="Nat. Med.">
        <title>A library of human gut bacterial isolates paired with longitudinal multiomics data enables mechanistic microbiome research.</title>
        <authorList>
            <person name="Poyet M."/>
            <person name="Groussin M."/>
            <person name="Gibbons S.M."/>
            <person name="Avila-Pacheco J."/>
            <person name="Jiang X."/>
            <person name="Kearney S.M."/>
            <person name="Perrotta A.R."/>
            <person name="Berdy B."/>
            <person name="Zhao S."/>
            <person name="Lieberman T.D."/>
            <person name="Swanson P.K."/>
            <person name="Smith M."/>
            <person name="Roesemann S."/>
            <person name="Alexander J.E."/>
            <person name="Rich S.A."/>
            <person name="Livny J."/>
            <person name="Vlamakis H."/>
            <person name="Clish C."/>
            <person name="Bullock K."/>
            <person name="Deik A."/>
            <person name="Scott J."/>
            <person name="Pierce K.A."/>
            <person name="Xavier R.J."/>
            <person name="Alm E.J."/>
        </authorList>
    </citation>
    <scope>NUCLEOTIDE SEQUENCE [LARGE SCALE GENOMIC DNA]</scope>
    <source>
        <strain evidence="15 18">BIOML-A13</strain>
        <strain evidence="16 17">BIOML-A3</strain>
    </source>
</reference>
<dbReference type="AlphaFoldDB" id="A0A7X2XEG4"/>
<keyword evidence="10 12" id="KW-0413">Isomerase</keyword>
<dbReference type="HAMAP" id="MF_00983">
    <property type="entry name" value="PriA"/>
    <property type="match status" value="1"/>
</dbReference>
<dbReference type="InterPro" id="IPR040498">
    <property type="entry name" value="PriA_CRR"/>
</dbReference>
<dbReference type="Gene3D" id="3.40.1440.60">
    <property type="entry name" value="PriA, 3(prime) DNA-binding domain"/>
    <property type="match status" value="1"/>
</dbReference>
<evidence type="ECO:0000256" key="5">
    <source>
        <dbReference type="ARBA" id="ARBA00022801"/>
    </source>
</evidence>
<comment type="catalytic activity">
    <reaction evidence="12">
        <text>Couples ATP hydrolysis with the unwinding of duplex DNA by translocating in the 3'-5' direction.</text>
        <dbReference type="EC" id="5.6.2.4"/>
    </reaction>
</comment>
<gene>
    <name evidence="12 15" type="primary">priA</name>
    <name evidence="15" type="ORF">GMD11_02995</name>
    <name evidence="16" type="ORF">GMD18_02995</name>
</gene>
<dbReference type="InterPro" id="IPR005259">
    <property type="entry name" value="PriA"/>
</dbReference>
<evidence type="ECO:0000259" key="13">
    <source>
        <dbReference type="PROSITE" id="PS51192"/>
    </source>
</evidence>
<comment type="subunit">
    <text evidence="12">Component of the replication restart primosome.</text>
</comment>
<dbReference type="Gene3D" id="3.40.50.300">
    <property type="entry name" value="P-loop containing nucleotide triphosphate hydrolases"/>
    <property type="match status" value="2"/>
</dbReference>
<dbReference type="GO" id="GO:0005524">
    <property type="term" value="F:ATP binding"/>
    <property type="evidence" value="ECO:0007669"/>
    <property type="project" value="UniProtKB-UniRule"/>
</dbReference>
<dbReference type="SMART" id="SM00487">
    <property type="entry name" value="DEXDc"/>
    <property type="match status" value="1"/>
</dbReference>
<accession>A0A7X2XEG4</accession>
<dbReference type="RefSeq" id="WP_130919967.1">
    <property type="nucleotide sequence ID" value="NZ_CAUAXJ010000011.1"/>
</dbReference>
<feature type="domain" description="Helicase ATP-binding" evidence="13">
    <location>
        <begin position="233"/>
        <end position="399"/>
    </location>
</feature>
<evidence type="ECO:0000256" key="12">
    <source>
        <dbReference type="HAMAP-Rule" id="MF_00983"/>
    </source>
</evidence>
<evidence type="ECO:0000256" key="4">
    <source>
        <dbReference type="ARBA" id="ARBA00022741"/>
    </source>
</evidence>
<dbReference type="InterPro" id="IPR001650">
    <property type="entry name" value="Helicase_C-like"/>
</dbReference>
<dbReference type="GO" id="GO:0008270">
    <property type="term" value="F:zinc ion binding"/>
    <property type="evidence" value="ECO:0007669"/>
    <property type="project" value="UniProtKB-UniRule"/>
</dbReference>
<comment type="catalytic activity">
    <reaction evidence="11 12">
        <text>ATP + H2O = ADP + phosphate + H(+)</text>
        <dbReference type="Rhea" id="RHEA:13065"/>
        <dbReference type="ChEBI" id="CHEBI:15377"/>
        <dbReference type="ChEBI" id="CHEBI:15378"/>
        <dbReference type="ChEBI" id="CHEBI:30616"/>
        <dbReference type="ChEBI" id="CHEBI:43474"/>
        <dbReference type="ChEBI" id="CHEBI:456216"/>
        <dbReference type="EC" id="5.6.2.4"/>
    </reaction>
</comment>
<proteinExistence type="inferred from homology"/>
<dbReference type="GO" id="GO:0006302">
    <property type="term" value="P:double-strand break repair"/>
    <property type="evidence" value="ECO:0007669"/>
    <property type="project" value="InterPro"/>
</dbReference>
<comment type="similarity">
    <text evidence="12">Belongs to the helicase family. PriA subfamily.</text>
</comment>
<dbReference type="PROSITE" id="PS51192">
    <property type="entry name" value="HELICASE_ATP_BIND_1"/>
    <property type="match status" value="1"/>
</dbReference>
<dbReference type="InterPro" id="IPR027417">
    <property type="entry name" value="P-loop_NTPase"/>
</dbReference>
<dbReference type="CDD" id="cd18804">
    <property type="entry name" value="SF2_C_priA"/>
    <property type="match status" value="1"/>
</dbReference>
<feature type="binding site" evidence="12">
    <location>
        <position position="501"/>
    </location>
    <ligand>
        <name>Zn(2+)</name>
        <dbReference type="ChEBI" id="CHEBI:29105"/>
        <label>1</label>
    </ligand>
</feature>
<dbReference type="SUPFAM" id="SSF52540">
    <property type="entry name" value="P-loop containing nucleoside triphosphate hydrolases"/>
    <property type="match status" value="2"/>
</dbReference>
<dbReference type="InterPro" id="IPR014001">
    <property type="entry name" value="Helicase_ATP-bd"/>
</dbReference>
<dbReference type="PROSITE" id="PS51194">
    <property type="entry name" value="HELICASE_CTER"/>
    <property type="match status" value="1"/>
</dbReference>
<evidence type="ECO:0000256" key="6">
    <source>
        <dbReference type="ARBA" id="ARBA00022806"/>
    </source>
</evidence>
<keyword evidence="17" id="KW-1185">Reference proteome</keyword>
<dbReference type="SMART" id="SM00490">
    <property type="entry name" value="HELICc"/>
    <property type="match status" value="1"/>
</dbReference>
<keyword evidence="5 12" id="KW-0378">Hydrolase</keyword>
<dbReference type="CDD" id="cd17929">
    <property type="entry name" value="DEXHc_priA"/>
    <property type="match status" value="1"/>
</dbReference>
<evidence type="ECO:0000256" key="9">
    <source>
        <dbReference type="ARBA" id="ARBA00023125"/>
    </source>
</evidence>
<feature type="domain" description="Helicase C-terminal" evidence="14">
    <location>
        <begin position="496"/>
        <end position="649"/>
    </location>
</feature>
<comment type="cofactor">
    <cofactor evidence="12">
        <name>Zn(2+)</name>
        <dbReference type="ChEBI" id="CHEBI:29105"/>
    </cofactor>
    <text evidence="12">Binds 2 zinc ions per subunit.</text>
</comment>
<dbReference type="GO" id="GO:1990077">
    <property type="term" value="C:primosome complex"/>
    <property type="evidence" value="ECO:0007669"/>
    <property type="project" value="UniProtKB-UniRule"/>
</dbReference>
<dbReference type="GO" id="GO:0006270">
    <property type="term" value="P:DNA replication initiation"/>
    <property type="evidence" value="ECO:0007669"/>
    <property type="project" value="TreeGrafter"/>
</dbReference>
<dbReference type="NCBIfam" id="TIGR00595">
    <property type="entry name" value="priA"/>
    <property type="match status" value="1"/>
</dbReference>
<keyword evidence="8 12" id="KW-0067">ATP-binding</keyword>
<feature type="binding site" evidence="12">
    <location>
        <position position="473"/>
    </location>
    <ligand>
        <name>Zn(2+)</name>
        <dbReference type="ChEBI" id="CHEBI:29105"/>
        <label>2</label>
    </ligand>
</feature>
<dbReference type="Proteomes" id="UP000484547">
    <property type="component" value="Unassembled WGS sequence"/>
</dbReference>
<dbReference type="InterPro" id="IPR011545">
    <property type="entry name" value="DEAD/DEAH_box_helicase_dom"/>
</dbReference>
<evidence type="ECO:0000256" key="2">
    <source>
        <dbReference type="ARBA" id="ARBA00022705"/>
    </source>
</evidence>
<sequence>MKYINVAINLPVKNLFKQFTYAVPPQLDHVDVGWRVVVPFGYQTVEGFVTSLAAAAPAEYECKEILATLDTRPWFDAEMLATANWLSEYYLCSPAEAMRLFIPGKTSIKRQAVYNDEGKLIAYDYENKLKIKTRICFVVTKAGREALVAYNKRLRAQMHALEVLAEAERPLSGEELASVQVSAATLRILCEKGWSERSEQRVLRNSYANRTELKESLHLTDEQRQAVEAIGSAITEPHQETFLLQGITGSGKTEVYLRAAAQAMEAGKQVLLLVPEIALTAQIVKRFQAWFGDEVAVAHSKLSQNERADVWYKMRTNSAKLLIGVRSAVFAPFSDLGLIIIDEEHESSYKQDERPNYHARTVALKRAQLSGIPVVLGSATPDLESFYKARQGTYTHLRLLQRANGSMLPHVEIADMRLELQRGNKSVLSAALNDALLQTAVQGEQAIVLLNRRGFSTFVMCRDCGESIVCPHCAVALVYHSAGEAMRCHYCGNTAPIPDECPNCHSRRIRFFGTGTQKAEAEIAELPEIRILRMDQDSTVKKFAHEDILKSFSSGEYNVLLGTQMVAKGHDIPNVTLVGILSADSTLNLPDFRASERTFALLTQAAGRAGRGDRAGHVVLQTYDPDNPVIKLAATQDYDAFAASELEIRQELGYPPYTEILKITVLDKEEVRGSSLAQRIVNFLQTLQLEHPEQELLVLGPFPAIVAKVRDLYRMNILVKCPQMELVKRALWNSEFKECRNVFFDVDPVSVV</sequence>
<evidence type="ECO:0000256" key="8">
    <source>
        <dbReference type="ARBA" id="ARBA00022840"/>
    </source>
</evidence>
<feature type="binding site" evidence="12">
    <location>
        <position position="461"/>
    </location>
    <ligand>
        <name>Zn(2+)</name>
        <dbReference type="ChEBI" id="CHEBI:29105"/>
        <label>1</label>
    </ligand>
</feature>
<organism evidence="15 18">
    <name type="scientific">Phascolarctobacterium faecium</name>
    <dbReference type="NCBI Taxonomy" id="33025"/>
    <lineage>
        <taxon>Bacteria</taxon>
        <taxon>Bacillati</taxon>
        <taxon>Bacillota</taxon>
        <taxon>Negativicutes</taxon>
        <taxon>Acidaminococcales</taxon>
        <taxon>Acidaminococcaceae</taxon>
        <taxon>Phascolarctobacterium</taxon>
    </lineage>
</organism>
<feature type="binding site" evidence="12">
    <location>
        <position position="464"/>
    </location>
    <ligand>
        <name>Zn(2+)</name>
        <dbReference type="ChEBI" id="CHEBI:29105"/>
        <label>1</label>
    </ligand>
</feature>
<feature type="binding site" evidence="12">
    <location>
        <position position="504"/>
    </location>
    <ligand>
        <name>Zn(2+)</name>
        <dbReference type="ChEBI" id="CHEBI:29105"/>
        <label>1</label>
    </ligand>
</feature>
<evidence type="ECO:0000313" key="15">
    <source>
        <dbReference type="EMBL" id="MTT75236.1"/>
    </source>
</evidence>
<dbReference type="GO" id="GO:0043138">
    <property type="term" value="F:3'-5' DNA helicase activity"/>
    <property type="evidence" value="ECO:0007669"/>
    <property type="project" value="UniProtKB-EC"/>
</dbReference>
<dbReference type="GO" id="GO:0016787">
    <property type="term" value="F:hydrolase activity"/>
    <property type="evidence" value="ECO:0007669"/>
    <property type="project" value="UniProtKB-KW"/>
</dbReference>
<evidence type="ECO:0000256" key="11">
    <source>
        <dbReference type="ARBA" id="ARBA00048988"/>
    </source>
</evidence>
<dbReference type="GO" id="GO:0006310">
    <property type="term" value="P:DNA recombination"/>
    <property type="evidence" value="ECO:0007669"/>
    <property type="project" value="InterPro"/>
</dbReference>
<evidence type="ECO:0000256" key="1">
    <source>
        <dbReference type="ARBA" id="ARBA00022515"/>
    </source>
</evidence>
<dbReference type="PANTHER" id="PTHR30580:SF0">
    <property type="entry name" value="PRIMOSOMAL PROTEIN N"/>
    <property type="match status" value="1"/>
</dbReference>
<keyword evidence="6 12" id="KW-0347">Helicase</keyword>
<dbReference type="Pfam" id="PF00271">
    <property type="entry name" value="Helicase_C"/>
    <property type="match status" value="1"/>
</dbReference>
<keyword evidence="2 12" id="KW-0235">DNA replication</keyword>
<comment type="function">
    <text evidence="12">Initiates the restart of stalled replication forks, which reloads the replicative helicase on sites other than the origin of replication. Recognizes and binds to abandoned replication forks and remodels them to uncover a helicase loading site. Promotes assembly of the primosome at these replication forks.</text>
</comment>
<dbReference type="OrthoDB" id="9759544at2"/>
<feature type="binding site" evidence="12">
    <location>
        <position position="491"/>
    </location>
    <ligand>
        <name>Zn(2+)</name>
        <dbReference type="ChEBI" id="CHEBI:29105"/>
        <label>2</label>
    </ligand>
</feature>
<evidence type="ECO:0000313" key="17">
    <source>
        <dbReference type="Proteomes" id="UP000443070"/>
    </source>
</evidence>
<keyword evidence="4 12" id="KW-0547">Nucleotide-binding</keyword>
<evidence type="ECO:0000256" key="7">
    <source>
        <dbReference type="ARBA" id="ARBA00022833"/>
    </source>
</evidence>
<dbReference type="InterPro" id="IPR041222">
    <property type="entry name" value="PriA_3primeBD"/>
</dbReference>
<evidence type="ECO:0000256" key="3">
    <source>
        <dbReference type="ARBA" id="ARBA00022723"/>
    </source>
</evidence>
<dbReference type="EMBL" id="WNBM01000001">
    <property type="protein sequence ID" value="MTT75236.1"/>
    <property type="molecule type" value="Genomic_DNA"/>
</dbReference>
<dbReference type="Pfam" id="PF18319">
    <property type="entry name" value="Zn_ribbon_PriA"/>
    <property type="match status" value="1"/>
</dbReference>
<keyword evidence="1 12" id="KW-0639">Primosome</keyword>
<dbReference type="Proteomes" id="UP000443070">
    <property type="component" value="Unassembled WGS sequence"/>
</dbReference>
<dbReference type="EC" id="5.6.2.4" evidence="12"/>
<evidence type="ECO:0000259" key="14">
    <source>
        <dbReference type="PROSITE" id="PS51194"/>
    </source>
</evidence>
<keyword evidence="3 12" id="KW-0479">Metal-binding</keyword>
<dbReference type="InterPro" id="IPR041236">
    <property type="entry name" value="PriA_C"/>
</dbReference>
<dbReference type="InterPro" id="IPR042115">
    <property type="entry name" value="PriA_3primeBD_sf"/>
</dbReference>
<comment type="caution">
    <text evidence="15">The sequence shown here is derived from an EMBL/GenBank/DDBJ whole genome shotgun (WGS) entry which is preliminary data.</text>
</comment>
<protein>
    <recommendedName>
        <fullName evidence="12">Replication restart protein PriA</fullName>
    </recommendedName>
    <alternativeName>
        <fullName evidence="12">ATP-dependent DNA helicase PriA</fullName>
        <ecNumber evidence="12">5.6.2.4</ecNumber>
    </alternativeName>
    <alternativeName>
        <fullName evidence="12">DNA 3'-5' helicase PriA</fullName>
    </alternativeName>
</protein>
<evidence type="ECO:0000313" key="16">
    <source>
        <dbReference type="EMBL" id="MTU03368.1"/>
    </source>
</evidence>
<dbReference type="Pfam" id="PF17764">
    <property type="entry name" value="PriA_3primeBD"/>
    <property type="match status" value="1"/>
</dbReference>
<dbReference type="GO" id="GO:0003677">
    <property type="term" value="F:DNA binding"/>
    <property type="evidence" value="ECO:0007669"/>
    <property type="project" value="UniProtKB-UniRule"/>
</dbReference>
<name>A0A7X2XEG4_9FIRM</name>
<dbReference type="Pfam" id="PF18074">
    <property type="entry name" value="PriA_C"/>
    <property type="match status" value="1"/>
</dbReference>
<dbReference type="GO" id="GO:0006269">
    <property type="term" value="P:DNA replication, synthesis of primer"/>
    <property type="evidence" value="ECO:0007669"/>
    <property type="project" value="UniProtKB-KW"/>
</dbReference>